<evidence type="ECO:0000313" key="5">
    <source>
        <dbReference type="EMBL" id="PYE03848.1"/>
    </source>
</evidence>
<feature type="domain" description="Aminotransferase class I/classII large" evidence="4">
    <location>
        <begin position="46"/>
        <end position="349"/>
    </location>
</feature>
<dbReference type="InterPro" id="IPR015421">
    <property type="entry name" value="PyrdxlP-dep_Trfase_major"/>
</dbReference>
<name>A0A318RD40_PROMR</name>
<dbReference type="SUPFAM" id="SSF53383">
    <property type="entry name" value="PLP-dependent transferases"/>
    <property type="match status" value="1"/>
</dbReference>
<dbReference type="InterPro" id="IPR004838">
    <property type="entry name" value="NHTrfase_class1_PyrdxlP-BS"/>
</dbReference>
<evidence type="ECO:0000256" key="1">
    <source>
        <dbReference type="ARBA" id="ARBA00001933"/>
    </source>
</evidence>
<evidence type="ECO:0000259" key="4">
    <source>
        <dbReference type="Pfam" id="PF00155"/>
    </source>
</evidence>
<dbReference type="InterPro" id="IPR015424">
    <property type="entry name" value="PyrdxlP-dep_Trfase"/>
</dbReference>
<dbReference type="EC" id="2.6.1.-" evidence="3"/>
<gene>
    <name evidence="5" type="ORF">DNJ73_01315</name>
</gene>
<dbReference type="PANTHER" id="PTHR42885:SF1">
    <property type="entry name" value="THREONINE-PHOSPHATE DECARBOXYLASE"/>
    <property type="match status" value="1"/>
</dbReference>
<dbReference type="Gene3D" id="3.90.1150.10">
    <property type="entry name" value="Aspartate Aminotransferase, domain 1"/>
    <property type="match status" value="1"/>
</dbReference>
<comment type="similarity">
    <text evidence="3">Belongs to the class-I pyridoxal-phosphate-dependent aminotransferase family.</text>
</comment>
<dbReference type="PROSITE" id="PS00105">
    <property type="entry name" value="AA_TRANSFER_CLASS_1"/>
    <property type="match status" value="1"/>
</dbReference>
<evidence type="ECO:0000256" key="3">
    <source>
        <dbReference type="RuleBase" id="RU000481"/>
    </source>
</evidence>
<reference evidence="5 6" key="1">
    <citation type="journal article" date="2018" name="Appl. Environ. Microbiol.">
        <title>Genome rearrangement shapes Prochlorococcus ecological adaptation.</title>
        <authorList>
            <person name="Yan W."/>
            <person name="Wei S."/>
            <person name="Wang Q."/>
            <person name="Xiao X."/>
            <person name="Zeng Q."/>
            <person name="Jiao N."/>
            <person name="Zhang R."/>
        </authorList>
    </citation>
    <scope>NUCLEOTIDE SEQUENCE [LARGE SCALE GENOMIC DNA]</scope>
    <source>
        <strain evidence="5 6">XMU1408</strain>
    </source>
</reference>
<dbReference type="Pfam" id="PF00155">
    <property type="entry name" value="Aminotran_1_2"/>
    <property type="match status" value="1"/>
</dbReference>
<dbReference type="AlphaFoldDB" id="A0A318RD40"/>
<comment type="caution">
    <text evidence="5">The sequence shown here is derived from an EMBL/GenBank/DDBJ whole genome shotgun (WGS) entry which is preliminary data.</text>
</comment>
<evidence type="ECO:0000313" key="6">
    <source>
        <dbReference type="Proteomes" id="UP000247807"/>
    </source>
</evidence>
<dbReference type="Gene3D" id="3.40.640.10">
    <property type="entry name" value="Type I PLP-dependent aspartate aminotransferase-like (Major domain)"/>
    <property type="match status" value="1"/>
</dbReference>
<dbReference type="InterPro" id="IPR015422">
    <property type="entry name" value="PyrdxlP-dep_Trfase_small"/>
</dbReference>
<dbReference type="RefSeq" id="WP_158465919.1">
    <property type="nucleotide sequence ID" value="NZ_QJUE01000001.1"/>
</dbReference>
<keyword evidence="3" id="KW-0032">Aminotransferase</keyword>
<evidence type="ECO:0000256" key="2">
    <source>
        <dbReference type="ARBA" id="ARBA00022898"/>
    </source>
</evidence>
<dbReference type="CDD" id="cd00609">
    <property type="entry name" value="AAT_like"/>
    <property type="match status" value="1"/>
</dbReference>
<keyword evidence="2" id="KW-0663">Pyridoxal phosphate</keyword>
<accession>A0A318RD40</accession>
<keyword evidence="3" id="KW-0808">Transferase</keyword>
<dbReference type="PANTHER" id="PTHR42885">
    <property type="entry name" value="HISTIDINOL-PHOSPHATE AMINOTRANSFERASE-RELATED"/>
    <property type="match status" value="1"/>
</dbReference>
<dbReference type="InterPro" id="IPR004839">
    <property type="entry name" value="Aminotransferase_I/II_large"/>
</dbReference>
<protein>
    <recommendedName>
        <fullName evidence="3">Aminotransferase</fullName>
        <ecNumber evidence="3">2.6.1.-</ecNumber>
    </recommendedName>
</protein>
<dbReference type="EMBL" id="QJUE01000001">
    <property type="protein sequence ID" value="PYE03848.1"/>
    <property type="molecule type" value="Genomic_DNA"/>
</dbReference>
<comment type="cofactor">
    <cofactor evidence="1 3">
        <name>pyridoxal 5'-phosphate</name>
        <dbReference type="ChEBI" id="CHEBI:597326"/>
    </cofactor>
</comment>
<dbReference type="Proteomes" id="UP000247807">
    <property type="component" value="Unassembled WGS sequence"/>
</dbReference>
<organism evidence="5 6">
    <name type="scientific">Prochlorococcus marinus XMU1408</name>
    <dbReference type="NCBI Taxonomy" id="2213228"/>
    <lineage>
        <taxon>Bacteria</taxon>
        <taxon>Bacillati</taxon>
        <taxon>Cyanobacteriota</taxon>
        <taxon>Cyanophyceae</taxon>
        <taxon>Synechococcales</taxon>
        <taxon>Prochlorococcaceae</taxon>
        <taxon>Prochlorococcus</taxon>
    </lineage>
</organism>
<proteinExistence type="inferred from homology"/>
<sequence length="360" mass="41047">MKIDFDIHGGNVDKVARELGLNSKTIIDASASIAPFKLPKKLTNYLNQSIKNGFLKFYPDRSYFEVKNAISTWHNIDPEMILPGNGASELFTWAAREASLKGISSLPSPGFGDYKRALKCWNAPYIESPLPLYWSDKKPQSFPIKPKTNVLWITNPHNPTGQLWSRSSIENLLANYQLVICDEAFISIVPGGENQSIIDLTKSHKNLIVIRSLTKLFGIAGLRIGYAITNADRLLEWCKVRDPWPVNILAINATNMIMKDSKIHKKRLNKIHRWVEEEGNWLNQSLLKFSSLSPLPSTTNFQLIKSKNSVLSLLKNLKKRGILLRDCRSFNNLGENWFRISLQKRKQNIQIINTLKDYIN</sequence>
<dbReference type="GO" id="GO:0008483">
    <property type="term" value="F:transaminase activity"/>
    <property type="evidence" value="ECO:0007669"/>
    <property type="project" value="UniProtKB-KW"/>
</dbReference>
<dbReference type="GO" id="GO:0030170">
    <property type="term" value="F:pyridoxal phosphate binding"/>
    <property type="evidence" value="ECO:0007669"/>
    <property type="project" value="InterPro"/>
</dbReference>
<dbReference type="OrthoDB" id="9813612at2"/>